<evidence type="ECO:0000313" key="1">
    <source>
        <dbReference type="EMBL" id="CAG6006972.1"/>
    </source>
</evidence>
<feature type="non-terminal residue" evidence="1">
    <location>
        <position position="1"/>
    </location>
</feature>
<comment type="caution">
    <text evidence="1">The sequence shown here is derived from an EMBL/GenBank/DDBJ whole genome shotgun (WGS) entry which is preliminary data.</text>
</comment>
<reference evidence="1" key="1">
    <citation type="submission" date="2021-05" db="EMBL/GenBank/DDBJ databases">
        <authorList>
            <person name="Tigano A."/>
        </authorList>
    </citation>
    <scope>NUCLEOTIDE SEQUENCE</scope>
</reference>
<dbReference type="InterPro" id="IPR036691">
    <property type="entry name" value="Endo/exonu/phosph_ase_sf"/>
</dbReference>
<protein>
    <submittedName>
        <fullName evidence="1">(Atlantic silverside) hypothetical protein</fullName>
    </submittedName>
</protein>
<accession>A0A8S4BQP5</accession>
<organism evidence="1 2">
    <name type="scientific">Menidia menidia</name>
    <name type="common">Atlantic silverside</name>
    <dbReference type="NCBI Taxonomy" id="238744"/>
    <lineage>
        <taxon>Eukaryota</taxon>
        <taxon>Metazoa</taxon>
        <taxon>Chordata</taxon>
        <taxon>Craniata</taxon>
        <taxon>Vertebrata</taxon>
        <taxon>Euteleostomi</taxon>
        <taxon>Actinopterygii</taxon>
        <taxon>Neopterygii</taxon>
        <taxon>Teleostei</taxon>
        <taxon>Neoteleostei</taxon>
        <taxon>Acanthomorphata</taxon>
        <taxon>Ovalentaria</taxon>
        <taxon>Atherinomorphae</taxon>
        <taxon>Atheriniformes</taxon>
        <taxon>Atherinopsidae</taxon>
        <taxon>Menidiinae</taxon>
        <taxon>Menidia</taxon>
    </lineage>
</organism>
<proteinExistence type="predicted"/>
<keyword evidence="2" id="KW-1185">Reference proteome</keyword>
<sequence length="302" mass="33386">MICLFSQNVRGLRSELKIREILGMNYDVLMVQETKWDDTLVNRIKASTKGQVFASNWQGRGRGVATLLRGGLFEAVRIDLCLVAEDVMKGVLGMEYQESCWSDHFSMVLRVGRGGAKRNGGPWCFNNTFLQQPPLSGRCGIQGDCVGEIMVVSNKLSREDSDFCEGQLDITEVQEAIVQLNKNKSPGSDGLTAEFFQFFTSFLSPMLHRLASGPKINTKKSTVMYCGEVEQTPGRWDFQRAEQSVRVLGVQLGVKQTAARDAVWEQQLEGVAAILGLASEQQRKIGLIRHGTEPEGASLCSA</sequence>
<dbReference type="Proteomes" id="UP000677803">
    <property type="component" value="Unassembled WGS sequence"/>
</dbReference>
<dbReference type="AlphaFoldDB" id="A0A8S4BQP5"/>
<dbReference type="EMBL" id="CAJRST010037777">
    <property type="protein sequence ID" value="CAG6006972.1"/>
    <property type="molecule type" value="Genomic_DNA"/>
</dbReference>
<name>A0A8S4BQP5_9TELE</name>
<gene>
    <name evidence="1" type="ORF">MMEN_LOCUS18709</name>
</gene>
<dbReference type="SUPFAM" id="SSF56219">
    <property type="entry name" value="DNase I-like"/>
    <property type="match status" value="1"/>
</dbReference>
<dbReference type="Gene3D" id="3.60.10.10">
    <property type="entry name" value="Endonuclease/exonuclease/phosphatase"/>
    <property type="match status" value="1"/>
</dbReference>
<evidence type="ECO:0000313" key="2">
    <source>
        <dbReference type="Proteomes" id="UP000677803"/>
    </source>
</evidence>
<dbReference type="OrthoDB" id="8958079at2759"/>